<comment type="caution">
    <text evidence="6">The sequence shown here is derived from an EMBL/GenBank/DDBJ whole genome shotgun (WGS) entry which is preliminary data.</text>
</comment>
<evidence type="ECO:0000256" key="4">
    <source>
        <dbReference type="ARBA" id="ARBA00022842"/>
    </source>
</evidence>
<sequence length="353" mass="40522">MSASSHAMINETLKRLTVEAADHFLQMGVSTEAIERIKECFLFNTQSGKMFRSRTVVQTGLMLSNHDCTPQQVEDLQILGSLIDFENAAYCVWDDIMDNSTTRRGLLCWYRRDRVGLMAVNDGCLLKSMISLMVTKHFKSHPIYVPLLELLNDASLRTELGQNIDLMAAEKLVSLEQFTDDRYQWIIEHKTAYYTFYVPFAIPFIYLGLATPKKLEGIYQIGMLFGLIFQARDDFLDVYGNAKTTGKIGTDITENKCTWLAVEAMKRSDERQRSVLKSCYGSQNEEDIKRVKEIFDELELEVVFEEWNARKLKKLSATVERVCAETGIPKDIFSDSLSRFLADPRRDLPQPRL</sequence>
<dbReference type="InterPro" id="IPR039702">
    <property type="entry name" value="FPS1-like"/>
</dbReference>
<accession>A0A1S9RCC3</accession>
<evidence type="ECO:0000256" key="1">
    <source>
        <dbReference type="ARBA" id="ARBA00001946"/>
    </source>
</evidence>
<evidence type="ECO:0000256" key="2">
    <source>
        <dbReference type="ARBA" id="ARBA00022679"/>
    </source>
</evidence>
<dbReference type="GO" id="GO:0004337">
    <property type="term" value="F:(2E,6E)-farnesyl diphosphate synthase activity"/>
    <property type="evidence" value="ECO:0007669"/>
    <property type="project" value="TreeGrafter"/>
</dbReference>
<evidence type="ECO:0000256" key="5">
    <source>
        <dbReference type="RuleBase" id="RU004466"/>
    </source>
</evidence>
<keyword evidence="4" id="KW-0460">Magnesium</keyword>
<dbReference type="GO" id="GO:0004161">
    <property type="term" value="F:dimethylallyltranstransferase activity"/>
    <property type="evidence" value="ECO:0007669"/>
    <property type="project" value="TreeGrafter"/>
</dbReference>
<dbReference type="InterPro" id="IPR008949">
    <property type="entry name" value="Isoprenoid_synthase_dom_sf"/>
</dbReference>
<gene>
    <name evidence="6" type="primary">Fdps</name>
    <name evidence="6" type="ORF">PEBR_36228</name>
</gene>
<evidence type="ECO:0000313" key="6">
    <source>
        <dbReference type="EMBL" id="OOQ83179.1"/>
    </source>
</evidence>
<dbReference type="PANTHER" id="PTHR11525:SF0">
    <property type="entry name" value="FARNESYL PYROPHOSPHATE SYNTHASE"/>
    <property type="match status" value="1"/>
</dbReference>
<evidence type="ECO:0000256" key="3">
    <source>
        <dbReference type="ARBA" id="ARBA00022723"/>
    </source>
</evidence>
<dbReference type="InterPro" id="IPR000092">
    <property type="entry name" value="Polyprenyl_synt"/>
</dbReference>
<dbReference type="EMBL" id="LJBN01000202">
    <property type="protein sequence ID" value="OOQ83179.1"/>
    <property type="molecule type" value="Genomic_DNA"/>
</dbReference>
<dbReference type="SUPFAM" id="SSF48576">
    <property type="entry name" value="Terpenoid synthases"/>
    <property type="match status" value="1"/>
</dbReference>
<dbReference type="GO" id="GO:0005737">
    <property type="term" value="C:cytoplasm"/>
    <property type="evidence" value="ECO:0007669"/>
    <property type="project" value="TreeGrafter"/>
</dbReference>
<dbReference type="GO" id="GO:0045337">
    <property type="term" value="P:farnesyl diphosphate biosynthetic process"/>
    <property type="evidence" value="ECO:0007669"/>
    <property type="project" value="TreeGrafter"/>
</dbReference>
<proteinExistence type="inferred from homology"/>
<keyword evidence="3" id="KW-0479">Metal-binding</keyword>
<evidence type="ECO:0000313" key="7">
    <source>
        <dbReference type="Proteomes" id="UP000190744"/>
    </source>
</evidence>
<name>A0A1S9RCC3_PENBI</name>
<dbReference type="AlphaFoldDB" id="A0A1S9RCC3"/>
<keyword evidence="2 5" id="KW-0808">Transferase</keyword>
<organism evidence="6 7">
    <name type="scientific">Penicillium brasilianum</name>
    <dbReference type="NCBI Taxonomy" id="104259"/>
    <lineage>
        <taxon>Eukaryota</taxon>
        <taxon>Fungi</taxon>
        <taxon>Dikarya</taxon>
        <taxon>Ascomycota</taxon>
        <taxon>Pezizomycotina</taxon>
        <taxon>Eurotiomycetes</taxon>
        <taxon>Eurotiomycetidae</taxon>
        <taxon>Eurotiales</taxon>
        <taxon>Aspergillaceae</taxon>
        <taxon>Penicillium</taxon>
    </lineage>
</organism>
<dbReference type="GO" id="GO:0046165">
    <property type="term" value="P:alcohol biosynthetic process"/>
    <property type="evidence" value="ECO:0007669"/>
    <property type="project" value="UniProtKB-ARBA"/>
</dbReference>
<dbReference type="Gene3D" id="1.10.600.10">
    <property type="entry name" value="Farnesyl Diphosphate Synthase"/>
    <property type="match status" value="1"/>
</dbReference>
<reference evidence="7" key="1">
    <citation type="submission" date="2015-09" db="EMBL/GenBank/DDBJ databases">
        <authorList>
            <person name="Fill T.P."/>
            <person name="Baretta J.F."/>
            <person name="de Almeida L.G."/>
            <person name="Rocha M."/>
            <person name="de Souza D.H."/>
            <person name="Malavazi I."/>
            <person name="Cerdeira L.T."/>
            <person name="Hong H."/>
            <person name="Samborskyy M."/>
            <person name="de Vasconcelos A.T."/>
            <person name="Leadlay P."/>
            <person name="Rodrigues-Filho E."/>
        </authorList>
    </citation>
    <scope>NUCLEOTIDE SEQUENCE [LARGE SCALE GENOMIC DNA]</scope>
    <source>
        <strain evidence="7">LaBioMMi 136</strain>
    </source>
</reference>
<dbReference type="PANTHER" id="PTHR11525">
    <property type="entry name" value="FARNESYL-PYROPHOSPHATE SYNTHETASE"/>
    <property type="match status" value="1"/>
</dbReference>
<protein>
    <submittedName>
        <fullName evidence="6">Farnesyl pyrophosphate synthase</fullName>
    </submittedName>
</protein>
<dbReference type="GO" id="GO:0043386">
    <property type="term" value="P:mycotoxin biosynthetic process"/>
    <property type="evidence" value="ECO:0007669"/>
    <property type="project" value="UniProtKB-ARBA"/>
</dbReference>
<comment type="similarity">
    <text evidence="5">Belongs to the FPP/GGPP synthase family.</text>
</comment>
<dbReference type="Proteomes" id="UP000190744">
    <property type="component" value="Unassembled WGS sequence"/>
</dbReference>
<dbReference type="SFLD" id="SFLDS00005">
    <property type="entry name" value="Isoprenoid_Synthase_Type_I"/>
    <property type="match status" value="1"/>
</dbReference>
<dbReference type="GO" id="GO:0046872">
    <property type="term" value="F:metal ion binding"/>
    <property type="evidence" value="ECO:0007669"/>
    <property type="project" value="UniProtKB-KW"/>
</dbReference>
<dbReference type="Pfam" id="PF00348">
    <property type="entry name" value="polyprenyl_synt"/>
    <property type="match status" value="1"/>
</dbReference>
<comment type="cofactor">
    <cofactor evidence="1">
        <name>Mg(2+)</name>
        <dbReference type="ChEBI" id="CHEBI:18420"/>
    </cofactor>
</comment>